<protein>
    <submittedName>
        <fullName evidence="10">DNA-binding response regulator</fullName>
    </submittedName>
</protein>
<reference evidence="10 11" key="1">
    <citation type="submission" date="2019-07" db="EMBL/GenBank/DDBJ databases">
        <title>Whole genome shotgun sequence of Deinococcus cellulosilyticus NBRC 106333.</title>
        <authorList>
            <person name="Hosoyama A."/>
            <person name="Uohara A."/>
            <person name="Ohji S."/>
            <person name="Ichikawa N."/>
        </authorList>
    </citation>
    <scope>NUCLEOTIDE SEQUENCE [LARGE SCALE GENOMIC DNA]</scope>
    <source>
        <strain evidence="10 11">NBRC 106333</strain>
    </source>
</reference>
<dbReference type="InterPro" id="IPR001789">
    <property type="entry name" value="Sig_transdc_resp-reg_receiver"/>
</dbReference>
<dbReference type="PROSITE" id="PS50110">
    <property type="entry name" value="RESPONSE_REGULATORY"/>
    <property type="match status" value="1"/>
</dbReference>
<keyword evidence="2" id="KW-0902">Two-component regulatory system</keyword>
<evidence type="ECO:0000256" key="7">
    <source>
        <dbReference type="PROSITE-ProRule" id="PRU01091"/>
    </source>
</evidence>
<dbReference type="SMART" id="SM00862">
    <property type="entry name" value="Trans_reg_C"/>
    <property type="match status" value="1"/>
</dbReference>
<evidence type="ECO:0000313" key="10">
    <source>
        <dbReference type="EMBL" id="GEM50004.1"/>
    </source>
</evidence>
<dbReference type="GO" id="GO:0005829">
    <property type="term" value="C:cytosol"/>
    <property type="evidence" value="ECO:0007669"/>
    <property type="project" value="TreeGrafter"/>
</dbReference>
<dbReference type="Pfam" id="PF00486">
    <property type="entry name" value="Trans_reg_C"/>
    <property type="match status" value="1"/>
</dbReference>
<evidence type="ECO:0000259" key="9">
    <source>
        <dbReference type="PROSITE" id="PS51755"/>
    </source>
</evidence>
<keyword evidence="4 7" id="KW-0238">DNA-binding</keyword>
<comment type="caution">
    <text evidence="10">The sequence shown here is derived from an EMBL/GenBank/DDBJ whole genome shotgun (WGS) entry which is preliminary data.</text>
</comment>
<dbReference type="Proteomes" id="UP000321306">
    <property type="component" value="Unassembled WGS sequence"/>
</dbReference>
<feature type="DNA-binding region" description="OmpR/PhoB-type" evidence="7">
    <location>
        <begin position="121"/>
        <end position="215"/>
    </location>
</feature>
<name>A0A511NB20_DEIC1</name>
<evidence type="ECO:0000256" key="5">
    <source>
        <dbReference type="ARBA" id="ARBA00023163"/>
    </source>
</evidence>
<dbReference type="PROSITE" id="PS51755">
    <property type="entry name" value="OMPR_PHOB"/>
    <property type="match status" value="1"/>
</dbReference>
<organism evidence="10 11">
    <name type="scientific">Deinococcus cellulosilyticus (strain DSM 18568 / NBRC 106333 / KACC 11606 / 5516J-15)</name>
    <dbReference type="NCBI Taxonomy" id="1223518"/>
    <lineage>
        <taxon>Bacteria</taxon>
        <taxon>Thermotogati</taxon>
        <taxon>Deinococcota</taxon>
        <taxon>Deinococci</taxon>
        <taxon>Deinococcales</taxon>
        <taxon>Deinococcaceae</taxon>
        <taxon>Deinococcus</taxon>
    </lineage>
</organism>
<dbReference type="PANTHER" id="PTHR48111">
    <property type="entry name" value="REGULATOR OF RPOS"/>
    <property type="match status" value="1"/>
</dbReference>
<feature type="domain" description="OmpR/PhoB-type" evidence="9">
    <location>
        <begin position="121"/>
        <end position="215"/>
    </location>
</feature>
<accession>A0A511NB20</accession>
<dbReference type="InterPro" id="IPR001867">
    <property type="entry name" value="OmpR/PhoB-type_DNA-bd"/>
</dbReference>
<dbReference type="GO" id="GO:0032993">
    <property type="term" value="C:protein-DNA complex"/>
    <property type="evidence" value="ECO:0007669"/>
    <property type="project" value="TreeGrafter"/>
</dbReference>
<evidence type="ECO:0000259" key="8">
    <source>
        <dbReference type="PROSITE" id="PS50110"/>
    </source>
</evidence>
<dbReference type="InterPro" id="IPR016032">
    <property type="entry name" value="Sig_transdc_resp-reg_C-effctor"/>
</dbReference>
<evidence type="ECO:0000313" key="11">
    <source>
        <dbReference type="Proteomes" id="UP000321306"/>
    </source>
</evidence>
<dbReference type="Gene3D" id="6.10.250.690">
    <property type="match status" value="1"/>
</dbReference>
<evidence type="ECO:0000256" key="4">
    <source>
        <dbReference type="ARBA" id="ARBA00023125"/>
    </source>
</evidence>
<dbReference type="PANTHER" id="PTHR48111:SF1">
    <property type="entry name" value="TWO-COMPONENT RESPONSE REGULATOR ORR33"/>
    <property type="match status" value="1"/>
</dbReference>
<feature type="modified residue" description="4-aspartylphosphate" evidence="6">
    <location>
        <position position="50"/>
    </location>
</feature>
<evidence type="ECO:0000256" key="1">
    <source>
        <dbReference type="ARBA" id="ARBA00022553"/>
    </source>
</evidence>
<dbReference type="Gene3D" id="1.10.10.10">
    <property type="entry name" value="Winged helix-like DNA-binding domain superfamily/Winged helix DNA-binding domain"/>
    <property type="match status" value="1"/>
</dbReference>
<feature type="domain" description="Response regulatory" evidence="8">
    <location>
        <begin position="3"/>
        <end position="115"/>
    </location>
</feature>
<dbReference type="GO" id="GO:0000156">
    <property type="term" value="F:phosphorelay response regulator activity"/>
    <property type="evidence" value="ECO:0007669"/>
    <property type="project" value="TreeGrafter"/>
</dbReference>
<dbReference type="Pfam" id="PF00072">
    <property type="entry name" value="Response_reg"/>
    <property type="match status" value="1"/>
</dbReference>
<sequence>MPQVLIVEDDERQSLMLCKYLKSQQYEAIPARTGQEALREIHQAEVVILDVNLPDMNGFDILAHIRESKNHIPVLMLSVLSDTPYKVRGLKGGADDYLPKPYDLVELEARIEALIRRKNYTEQLQFDALLINRTEHQVKVGDQVLDLSKLELDFLWYVAQKPEKAFSREELLENVWGPQFDGVERVVDVMVVALRKKLGRNYLETVRGIGYRFNPAPMTEAES</sequence>
<keyword evidence="5" id="KW-0804">Transcription</keyword>
<dbReference type="GO" id="GO:0006355">
    <property type="term" value="P:regulation of DNA-templated transcription"/>
    <property type="evidence" value="ECO:0007669"/>
    <property type="project" value="InterPro"/>
</dbReference>
<gene>
    <name evidence="10" type="ORF">DC3_56390</name>
</gene>
<dbReference type="EMBL" id="BJXB01000052">
    <property type="protein sequence ID" value="GEM50004.1"/>
    <property type="molecule type" value="Genomic_DNA"/>
</dbReference>
<dbReference type="GO" id="GO:0000976">
    <property type="term" value="F:transcription cis-regulatory region binding"/>
    <property type="evidence" value="ECO:0007669"/>
    <property type="project" value="TreeGrafter"/>
</dbReference>
<keyword evidence="1 6" id="KW-0597">Phosphoprotein</keyword>
<dbReference type="Gene3D" id="3.40.50.2300">
    <property type="match status" value="1"/>
</dbReference>
<evidence type="ECO:0000256" key="2">
    <source>
        <dbReference type="ARBA" id="ARBA00023012"/>
    </source>
</evidence>
<dbReference type="SUPFAM" id="SSF52172">
    <property type="entry name" value="CheY-like"/>
    <property type="match status" value="1"/>
</dbReference>
<dbReference type="InterPro" id="IPR039420">
    <property type="entry name" value="WalR-like"/>
</dbReference>
<dbReference type="InterPro" id="IPR036388">
    <property type="entry name" value="WH-like_DNA-bd_sf"/>
</dbReference>
<dbReference type="SUPFAM" id="SSF46894">
    <property type="entry name" value="C-terminal effector domain of the bipartite response regulators"/>
    <property type="match status" value="1"/>
</dbReference>
<dbReference type="AlphaFoldDB" id="A0A511NB20"/>
<proteinExistence type="predicted"/>
<dbReference type="SMART" id="SM00448">
    <property type="entry name" value="REC"/>
    <property type="match status" value="1"/>
</dbReference>
<evidence type="ECO:0000256" key="3">
    <source>
        <dbReference type="ARBA" id="ARBA00023015"/>
    </source>
</evidence>
<evidence type="ECO:0000256" key="6">
    <source>
        <dbReference type="PROSITE-ProRule" id="PRU00169"/>
    </source>
</evidence>
<dbReference type="InterPro" id="IPR011006">
    <property type="entry name" value="CheY-like_superfamily"/>
</dbReference>
<dbReference type="CDD" id="cd00383">
    <property type="entry name" value="trans_reg_C"/>
    <property type="match status" value="1"/>
</dbReference>
<keyword evidence="11" id="KW-1185">Reference proteome</keyword>
<keyword evidence="3" id="KW-0805">Transcription regulation</keyword>